<dbReference type="PROSITE" id="PS51635">
    <property type="entry name" value="PNPLA"/>
    <property type="match status" value="1"/>
</dbReference>
<dbReference type="Pfam" id="PF01734">
    <property type="entry name" value="Patatin"/>
    <property type="match status" value="1"/>
</dbReference>
<dbReference type="InterPro" id="IPR002641">
    <property type="entry name" value="PNPLA_dom"/>
</dbReference>
<dbReference type="InterPro" id="IPR027417">
    <property type="entry name" value="P-loop_NTPase"/>
</dbReference>
<keyword evidence="2" id="KW-0378">Hydrolase</keyword>
<feature type="active site" description="Proton acceptor" evidence="2">
    <location>
        <position position="210"/>
    </location>
</feature>
<gene>
    <name evidence="4" type="ORF">BHQ10_009465</name>
</gene>
<dbReference type="InterPro" id="IPR053137">
    <property type="entry name" value="NLR-like"/>
</dbReference>
<evidence type="ECO:0000259" key="3">
    <source>
        <dbReference type="PROSITE" id="PS51635"/>
    </source>
</evidence>
<evidence type="ECO:0000256" key="1">
    <source>
        <dbReference type="ARBA" id="ARBA00023098"/>
    </source>
</evidence>
<proteinExistence type="predicted"/>
<keyword evidence="5" id="KW-1185">Reference proteome</keyword>
<dbReference type="AlphaFoldDB" id="A0A364LCF0"/>
<organism evidence="4 5">
    <name type="scientific">Talaromyces amestolkiae</name>
    <dbReference type="NCBI Taxonomy" id="1196081"/>
    <lineage>
        <taxon>Eukaryota</taxon>
        <taxon>Fungi</taxon>
        <taxon>Dikarya</taxon>
        <taxon>Ascomycota</taxon>
        <taxon>Pezizomycotina</taxon>
        <taxon>Eurotiomycetes</taxon>
        <taxon>Eurotiomycetidae</taxon>
        <taxon>Eurotiales</taxon>
        <taxon>Trichocomaceae</taxon>
        <taxon>Talaromyces</taxon>
        <taxon>Talaromyces sect. Talaromyces</taxon>
    </lineage>
</organism>
<feature type="short sequence motif" description="DGA/G" evidence="2">
    <location>
        <begin position="210"/>
        <end position="212"/>
    </location>
</feature>
<dbReference type="Gene3D" id="1.25.40.10">
    <property type="entry name" value="Tetratricopeptide repeat domain"/>
    <property type="match status" value="1"/>
</dbReference>
<dbReference type="SUPFAM" id="SSF48452">
    <property type="entry name" value="TPR-like"/>
    <property type="match status" value="1"/>
</dbReference>
<dbReference type="GO" id="GO:0046486">
    <property type="term" value="P:glycerolipid metabolic process"/>
    <property type="evidence" value="ECO:0007669"/>
    <property type="project" value="UniProtKB-ARBA"/>
</dbReference>
<dbReference type="RefSeq" id="XP_040737967.1">
    <property type="nucleotide sequence ID" value="XM_040882383.1"/>
</dbReference>
<feature type="active site" description="Nucleophile" evidence="2">
    <location>
        <position position="70"/>
    </location>
</feature>
<dbReference type="Pfam" id="PF13424">
    <property type="entry name" value="TPR_12"/>
    <property type="match status" value="1"/>
</dbReference>
<dbReference type="Gene3D" id="3.40.1090.10">
    <property type="entry name" value="Cytosolic phospholipase A2 catalytic domain"/>
    <property type="match status" value="1"/>
</dbReference>
<dbReference type="EMBL" id="MIKG01000024">
    <property type="protein sequence ID" value="RAO73453.1"/>
    <property type="molecule type" value="Genomic_DNA"/>
</dbReference>
<dbReference type="Pfam" id="PF00931">
    <property type="entry name" value="NB-ARC"/>
    <property type="match status" value="1"/>
</dbReference>
<dbReference type="GO" id="GO:0043531">
    <property type="term" value="F:ADP binding"/>
    <property type="evidence" value="ECO:0007669"/>
    <property type="project" value="InterPro"/>
</dbReference>
<keyword evidence="1 2" id="KW-0443">Lipid metabolism</keyword>
<dbReference type="InterPro" id="IPR002182">
    <property type="entry name" value="NB-ARC"/>
</dbReference>
<accession>A0A364LCF0</accession>
<evidence type="ECO:0000313" key="4">
    <source>
        <dbReference type="EMBL" id="RAO73453.1"/>
    </source>
</evidence>
<dbReference type="Gene3D" id="3.40.50.300">
    <property type="entry name" value="P-loop containing nucleotide triphosphate hydrolases"/>
    <property type="match status" value="1"/>
</dbReference>
<dbReference type="CDD" id="cd07216">
    <property type="entry name" value="Pat17_PNPLA8_PNPLA9_like3"/>
    <property type="match status" value="1"/>
</dbReference>
<dbReference type="SUPFAM" id="SSF52151">
    <property type="entry name" value="FabD/lysophospholipase-like"/>
    <property type="match status" value="1"/>
</dbReference>
<reference evidence="4 5" key="1">
    <citation type="journal article" date="2017" name="Biotechnol. Biofuels">
        <title>Differential beta-glucosidase expression as a function of carbon source availability in Talaromyces amestolkiae: a genomic and proteomic approach.</title>
        <authorList>
            <person name="de Eugenio L.I."/>
            <person name="Mendez-Liter J.A."/>
            <person name="Nieto-Dominguez M."/>
            <person name="Alonso L."/>
            <person name="Gil-Munoz J."/>
            <person name="Barriuso J."/>
            <person name="Prieto A."/>
            <person name="Martinez M.J."/>
        </authorList>
    </citation>
    <scope>NUCLEOTIDE SEQUENCE [LARGE SCALE GENOMIC DNA]</scope>
    <source>
        <strain evidence="4 5">CIB</strain>
    </source>
</reference>
<feature type="domain" description="PNPLA" evidence="3">
    <location>
        <begin position="23"/>
        <end position="223"/>
    </location>
</feature>
<evidence type="ECO:0000256" key="2">
    <source>
        <dbReference type="PROSITE-ProRule" id="PRU01161"/>
    </source>
</evidence>
<dbReference type="STRING" id="1196081.A0A364LCF0"/>
<name>A0A364LCF0_TALAM</name>
<dbReference type="Proteomes" id="UP000249363">
    <property type="component" value="Unassembled WGS sequence"/>
</dbReference>
<dbReference type="GeneID" id="63798679"/>
<feature type="short sequence motif" description="GXSXG" evidence="2">
    <location>
        <begin position="68"/>
        <end position="72"/>
    </location>
</feature>
<comment type="caution">
    <text evidence="4">The sequence shown here is derived from an EMBL/GenBank/DDBJ whole genome shotgun (WGS) entry which is preliminary data.</text>
</comment>
<dbReference type="GO" id="GO:0016042">
    <property type="term" value="P:lipid catabolic process"/>
    <property type="evidence" value="ECO:0007669"/>
    <property type="project" value="UniProtKB-UniRule"/>
</dbReference>
<keyword evidence="2" id="KW-0442">Lipid degradation</keyword>
<dbReference type="InterPro" id="IPR011990">
    <property type="entry name" value="TPR-like_helical_dom_sf"/>
</dbReference>
<dbReference type="OrthoDB" id="5986190at2759"/>
<dbReference type="PANTHER" id="PTHR46082:SF6">
    <property type="entry name" value="AAA+ ATPASE DOMAIN-CONTAINING PROTEIN-RELATED"/>
    <property type="match status" value="1"/>
</dbReference>
<protein>
    <recommendedName>
        <fullName evidence="3">PNPLA domain-containing protein</fullName>
    </recommendedName>
</protein>
<dbReference type="PANTHER" id="PTHR46082">
    <property type="entry name" value="ATP/GTP-BINDING PROTEIN-RELATED"/>
    <property type="match status" value="1"/>
</dbReference>
<evidence type="ECO:0000313" key="5">
    <source>
        <dbReference type="Proteomes" id="UP000249363"/>
    </source>
</evidence>
<dbReference type="GO" id="GO:0016787">
    <property type="term" value="F:hydrolase activity"/>
    <property type="evidence" value="ECO:0007669"/>
    <property type="project" value="UniProtKB-UniRule"/>
</dbReference>
<feature type="short sequence motif" description="GXGXXG" evidence="2">
    <location>
        <begin position="27"/>
        <end position="32"/>
    </location>
</feature>
<dbReference type="SUPFAM" id="SSF52540">
    <property type="entry name" value="P-loop containing nucleoside triphosphate hydrolases"/>
    <property type="match status" value="1"/>
</dbReference>
<dbReference type="InterPro" id="IPR016035">
    <property type="entry name" value="Acyl_Trfase/lysoPLipase"/>
</dbReference>
<sequence length="927" mass="104562">MQAQATFTGGKPSSVDETGLCLLSLDGGGVRGLSTLFVLKSIMDEVNEIREPGSPRLKPCDLFDLIGGTSTGGIIAIMLGRLEMDVDECIKAYVKLMERVFKDKLRMVPLGWKLEIKSKFNQNELKAAILDVLTEHDVDENTLFNDGKDRKCRVFVCAAAKATTGITRLRSYKLRGVANIDATICEAALATSAATSFFDTVSIGLRRFVDGALGANNPVDQVEAEASTIWCPKSQLQPHVKCFLSIGTGKPSTQGIDDSALKIHTTLANIATETESTERNFIERWAGHFSENRYFRFNVEQGLQNVGLEEYNQQELIQTATYDYIEHIDCKFRREKCVENLILKKFKTPIDFATTQTKYLRHIAGRIPFRGNIPFHPNERFIKRENELSELEKLLFSTKSVSRIAIYGLGGVGKTQIALDIAHQTQAKGRGNPECEEYAVLWIQAMNFESVQKSYTEIAGGLKLPGADDQNADVKTLVKNYLNKTTGKWLLIFDNADDYDMWFGESSEDAKSGRLSEFLPQSENGRILFTTRLKKIASRLARKAIKVEELSEKKAKELLSQHLDNSTLLQDDNEVLQLLGKLAFLPLAVVQAASFINENSITRLSDYKKLLDRPEQEVIDLLSEDFETDGRYNGVKNPVITTWLVSFEHIRKEPLAASYLYFIACIEPKDIPESLLPPARSPMEKAKAIGTLKAYSFVNQNETNNSLSFHRLVHLATRNWLRTQKPPFKLSLKSSFLSALERMSGDFPVGEHKDQQKWRAYMPHALSLLRADETQGMPQRYQLVYSVGICLYRDGRIREAVCFLEEAAWWTRNEDQKSHSRLASEHVLAIVYHADGQIKLALKRIEHVVAVREKVLTEDHPDRLASEHVLAIVYHADGQLEAAVKLLEHVVAVKEKALTEDHPSRMESQHALMRLYQCIKKINARES</sequence>